<name>A0ABS5Z2K7_9ACTN</name>
<keyword evidence="2" id="KW-1185">Reference proteome</keyword>
<evidence type="ECO:0000313" key="1">
    <source>
        <dbReference type="EMBL" id="MBU2669576.1"/>
    </source>
</evidence>
<dbReference type="EMBL" id="JAHKKG010000015">
    <property type="protein sequence ID" value="MBU2669576.1"/>
    <property type="molecule type" value="Genomic_DNA"/>
</dbReference>
<dbReference type="Pfam" id="PF11042">
    <property type="entry name" value="DUF2750"/>
    <property type="match status" value="1"/>
</dbReference>
<sequence length="122" mass="13611">MSLSGAHRAAFRREAAGEGRVYAIRDDGGLPAPELADGRRTVPFWSKPTRAGRMVDQVEAYRGFEVMAVDVDEWLDEWLPQLEDDGLLVGVNWAGARATGYDLEADQVRQWFSDEPADDARD</sequence>
<reference evidence="1 2" key="1">
    <citation type="submission" date="2021-06" db="EMBL/GenBank/DDBJ databases">
        <title>Actinoplanes lichenicola sp. nov., and Actinoplanes ovalisporus sp. nov., isolated from lichen in Thailand.</title>
        <authorList>
            <person name="Saeng-In P."/>
            <person name="Kanchanasin P."/>
            <person name="Yuki M."/>
            <person name="Kudo T."/>
            <person name="Ohkuma M."/>
            <person name="Phongsopitanun W."/>
            <person name="Tanasupawat S."/>
        </authorList>
    </citation>
    <scope>NUCLEOTIDE SEQUENCE [LARGE SCALE GENOMIC DNA]</scope>
    <source>
        <strain evidence="1 2">NBRC 110975</strain>
    </source>
</reference>
<proteinExistence type="predicted"/>
<dbReference type="InterPro" id="IPR021284">
    <property type="entry name" value="DUF2750"/>
</dbReference>
<gene>
    <name evidence="1" type="ORF">KOI35_39305</name>
</gene>
<dbReference type="RefSeq" id="WP_215794365.1">
    <property type="nucleotide sequence ID" value="NZ_JAHKKG010000015.1"/>
</dbReference>
<comment type="caution">
    <text evidence="1">The sequence shown here is derived from an EMBL/GenBank/DDBJ whole genome shotgun (WGS) entry which is preliminary data.</text>
</comment>
<dbReference type="Proteomes" id="UP001519654">
    <property type="component" value="Unassembled WGS sequence"/>
</dbReference>
<organism evidence="1 2">
    <name type="scientific">Paractinoplanes bogorensis</name>
    <dbReference type="NCBI Taxonomy" id="1610840"/>
    <lineage>
        <taxon>Bacteria</taxon>
        <taxon>Bacillati</taxon>
        <taxon>Actinomycetota</taxon>
        <taxon>Actinomycetes</taxon>
        <taxon>Micromonosporales</taxon>
        <taxon>Micromonosporaceae</taxon>
        <taxon>Paractinoplanes</taxon>
    </lineage>
</organism>
<evidence type="ECO:0000313" key="2">
    <source>
        <dbReference type="Proteomes" id="UP001519654"/>
    </source>
</evidence>
<accession>A0ABS5Z2K7</accession>
<protein>
    <submittedName>
        <fullName evidence="1">DUF2750 domain-containing protein</fullName>
    </submittedName>
</protein>